<proteinExistence type="predicted"/>
<gene>
    <name evidence="2" type="ORF">XYLVIOL_LOCUS11066</name>
</gene>
<keyword evidence="3" id="KW-1185">Reference proteome</keyword>
<accession>A0ABP1PIN5</accession>
<feature type="region of interest" description="Disordered" evidence="1">
    <location>
        <begin position="58"/>
        <end position="77"/>
    </location>
</feature>
<reference evidence="2 3" key="1">
    <citation type="submission" date="2024-08" db="EMBL/GenBank/DDBJ databases">
        <authorList>
            <person name="Will J Nash"/>
            <person name="Angela Man"/>
            <person name="Seanna McTaggart"/>
            <person name="Kendall Baker"/>
            <person name="Tom Barker"/>
            <person name="Leah Catchpole"/>
            <person name="Alex Durrant"/>
            <person name="Karim Gharbi"/>
            <person name="Naomi Irish"/>
            <person name="Gemy Kaithakottil"/>
            <person name="Debby Ku"/>
            <person name="Aaliyah Providence"/>
            <person name="Felix Shaw"/>
            <person name="David Swarbreck"/>
            <person name="Chris Watkins"/>
            <person name="Ann M. McCartney"/>
            <person name="Giulio Formenti"/>
            <person name="Alice Mouton"/>
            <person name="Noel Vella"/>
            <person name="Bjorn M von Reumont"/>
            <person name="Adriana Vella"/>
            <person name="Wilfried Haerty"/>
        </authorList>
    </citation>
    <scope>NUCLEOTIDE SEQUENCE [LARGE SCALE GENOMIC DNA]</scope>
</reference>
<comment type="caution">
    <text evidence="2">The sequence shown here is derived from an EMBL/GenBank/DDBJ whole genome shotgun (WGS) entry which is preliminary data.</text>
</comment>
<dbReference type="EMBL" id="CAXAJV020001301">
    <property type="protein sequence ID" value="CAL7952431.1"/>
    <property type="molecule type" value="Genomic_DNA"/>
</dbReference>
<evidence type="ECO:0000256" key="1">
    <source>
        <dbReference type="SAM" id="MobiDB-lite"/>
    </source>
</evidence>
<organism evidence="2 3">
    <name type="scientific">Xylocopa violacea</name>
    <name type="common">Violet carpenter bee</name>
    <name type="synonym">Apis violacea</name>
    <dbReference type="NCBI Taxonomy" id="135666"/>
    <lineage>
        <taxon>Eukaryota</taxon>
        <taxon>Metazoa</taxon>
        <taxon>Ecdysozoa</taxon>
        <taxon>Arthropoda</taxon>
        <taxon>Hexapoda</taxon>
        <taxon>Insecta</taxon>
        <taxon>Pterygota</taxon>
        <taxon>Neoptera</taxon>
        <taxon>Endopterygota</taxon>
        <taxon>Hymenoptera</taxon>
        <taxon>Apocrita</taxon>
        <taxon>Aculeata</taxon>
        <taxon>Apoidea</taxon>
        <taxon>Anthophila</taxon>
        <taxon>Apidae</taxon>
        <taxon>Xylocopa</taxon>
        <taxon>Xylocopa</taxon>
    </lineage>
</organism>
<evidence type="ECO:0000313" key="3">
    <source>
        <dbReference type="Proteomes" id="UP001642520"/>
    </source>
</evidence>
<dbReference type="Proteomes" id="UP001642520">
    <property type="component" value="Unassembled WGS sequence"/>
</dbReference>
<name>A0ABP1PIN5_XYLVO</name>
<sequence length="160" mass="17972">MKEKRLRMSHCQDASENFAKLEAERDGRFCSLRRDIRFHSGGEDSDCADTSAMDKSVMESGSSTSASSCTNSPKRMWPPASRCQSHMKWTKTLPTINQAILPSKHVYAAQFSVSRCSQTNHRNVFRCSIADDLNERKSTNGNQSSSTTAKDTQPFFLFSM</sequence>
<evidence type="ECO:0000313" key="2">
    <source>
        <dbReference type="EMBL" id="CAL7952431.1"/>
    </source>
</evidence>
<protein>
    <submittedName>
        <fullName evidence="2">Uncharacterized protein</fullName>
    </submittedName>
</protein>
<feature type="compositionally biased region" description="Low complexity" evidence="1">
    <location>
        <begin position="58"/>
        <end position="72"/>
    </location>
</feature>